<dbReference type="AlphaFoldDB" id="A0A0F9EF94"/>
<protein>
    <submittedName>
        <fullName evidence="1">Uncharacterized protein</fullName>
    </submittedName>
</protein>
<sequence length="50" mass="5998">LIMKPSSFESSRYSNFKLMLPYEAQNSGYIYFNSEDILRRRIKNRYGLLS</sequence>
<name>A0A0F9EF94_9ZZZZ</name>
<gene>
    <name evidence="1" type="ORF">LCGC14_2160270</name>
</gene>
<comment type="caution">
    <text evidence="1">The sequence shown here is derived from an EMBL/GenBank/DDBJ whole genome shotgun (WGS) entry which is preliminary data.</text>
</comment>
<evidence type="ECO:0000313" key="1">
    <source>
        <dbReference type="EMBL" id="KKL64906.1"/>
    </source>
</evidence>
<organism evidence="1">
    <name type="scientific">marine sediment metagenome</name>
    <dbReference type="NCBI Taxonomy" id="412755"/>
    <lineage>
        <taxon>unclassified sequences</taxon>
        <taxon>metagenomes</taxon>
        <taxon>ecological metagenomes</taxon>
    </lineage>
</organism>
<proteinExistence type="predicted"/>
<accession>A0A0F9EF94</accession>
<reference evidence="1" key="1">
    <citation type="journal article" date="2015" name="Nature">
        <title>Complex archaea that bridge the gap between prokaryotes and eukaryotes.</title>
        <authorList>
            <person name="Spang A."/>
            <person name="Saw J.H."/>
            <person name="Jorgensen S.L."/>
            <person name="Zaremba-Niedzwiedzka K."/>
            <person name="Martijn J."/>
            <person name="Lind A.E."/>
            <person name="van Eijk R."/>
            <person name="Schleper C."/>
            <person name="Guy L."/>
            <person name="Ettema T.J."/>
        </authorList>
    </citation>
    <scope>NUCLEOTIDE SEQUENCE</scope>
</reference>
<feature type="non-terminal residue" evidence="1">
    <location>
        <position position="1"/>
    </location>
</feature>
<dbReference type="EMBL" id="LAZR01027699">
    <property type="protein sequence ID" value="KKL64906.1"/>
    <property type="molecule type" value="Genomic_DNA"/>
</dbReference>